<sequence>MKNAEAILSVKFNSSLSPDNLLETCMEDLEDFKNVPGLLQKYYISEESTGAISGFYIFENKNARATFWNSELAKNIPARYGVIADTLRVEQYEMSIVLNDVLLA</sequence>
<dbReference type="InterPro" id="IPR014910">
    <property type="entry name" value="YdhR"/>
</dbReference>
<dbReference type="SUPFAM" id="SSF54909">
    <property type="entry name" value="Dimeric alpha+beta barrel"/>
    <property type="match status" value="1"/>
</dbReference>
<protein>
    <recommendedName>
        <fullName evidence="3">Monooxygenase</fullName>
    </recommendedName>
</protein>
<evidence type="ECO:0008006" key="3">
    <source>
        <dbReference type="Google" id="ProtNLM"/>
    </source>
</evidence>
<evidence type="ECO:0000313" key="2">
    <source>
        <dbReference type="Proteomes" id="UP000321533"/>
    </source>
</evidence>
<accession>A0A5B8VG22</accession>
<gene>
    <name evidence="1" type="ORF">FRZ67_23065</name>
</gene>
<dbReference type="Proteomes" id="UP000321533">
    <property type="component" value="Chromosome"/>
</dbReference>
<dbReference type="Gene3D" id="3.30.70.100">
    <property type="match status" value="1"/>
</dbReference>
<dbReference type="Pfam" id="PF08803">
    <property type="entry name" value="ydhR"/>
    <property type="match status" value="1"/>
</dbReference>
<dbReference type="InterPro" id="IPR011008">
    <property type="entry name" value="Dimeric_a/b-barrel"/>
</dbReference>
<dbReference type="KEGG" id="pgin:FRZ67_23065"/>
<dbReference type="EMBL" id="CP042435">
    <property type="protein sequence ID" value="QEC70041.1"/>
    <property type="molecule type" value="Genomic_DNA"/>
</dbReference>
<keyword evidence="2" id="KW-1185">Reference proteome</keyword>
<dbReference type="RefSeq" id="WP_147192917.1">
    <property type="nucleotide sequence ID" value="NZ_CP042435.1"/>
</dbReference>
<reference evidence="1 2" key="1">
    <citation type="journal article" date="2016" name="Int. J. Syst. Evol. Microbiol.">
        <title>Panacibacter ginsenosidivorans gen. nov., sp. nov., with ginsenoside converting activity isolated from soil of a ginseng field.</title>
        <authorList>
            <person name="Siddiqi M.Z."/>
            <person name="Muhammad Shafi S."/>
            <person name="Choi K.D."/>
            <person name="Im W.T."/>
        </authorList>
    </citation>
    <scope>NUCLEOTIDE SEQUENCE [LARGE SCALE GENOMIC DNA]</scope>
    <source>
        <strain evidence="1 2">Gsoil1550</strain>
    </source>
</reference>
<dbReference type="AlphaFoldDB" id="A0A5B8VG22"/>
<evidence type="ECO:0000313" key="1">
    <source>
        <dbReference type="EMBL" id="QEC70041.1"/>
    </source>
</evidence>
<organism evidence="1 2">
    <name type="scientific">Panacibacter ginsenosidivorans</name>
    <dbReference type="NCBI Taxonomy" id="1813871"/>
    <lineage>
        <taxon>Bacteria</taxon>
        <taxon>Pseudomonadati</taxon>
        <taxon>Bacteroidota</taxon>
        <taxon>Chitinophagia</taxon>
        <taxon>Chitinophagales</taxon>
        <taxon>Chitinophagaceae</taxon>
        <taxon>Panacibacter</taxon>
    </lineage>
</organism>
<name>A0A5B8VG22_9BACT</name>
<proteinExistence type="predicted"/>
<dbReference type="OrthoDB" id="1163462at2"/>